<sequence>MKEEKIENNVPVTGLLKWIEDYKNRIRDESELQAEVNQYLADFDAKKEEIKEEDENNEWTLHSSLCENNKNSRVTRLSSSSVIIKRSDIIVKKQKYRKKT</sequence>
<proteinExistence type="predicted"/>
<dbReference type="EMBL" id="UFQS01000899">
    <property type="protein sequence ID" value="SSX07568.1"/>
    <property type="molecule type" value="Genomic_DNA"/>
</dbReference>
<dbReference type="EMBL" id="UFQT01000899">
    <property type="protein sequence ID" value="SSX27908.1"/>
    <property type="molecule type" value="Genomic_DNA"/>
</dbReference>
<evidence type="ECO:0000313" key="3">
    <source>
        <dbReference type="EMBL" id="SSX27908.1"/>
    </source>
</evidence>
<protein>
    <submittedName>
        <fullName evidence="2">CSON014942 protein</fullName>
    </submittedName>
</protein>
<accession>A0A336KTU5</accession>
<keyword evidence="1" id="KW-0175">Coiled coil</keyword>
<dbReference type="VEuPathDB" id="VectorBase:CSON014942"/>
<organism evidence="2">
    <name type="scientific">Culicoides sonorensis</name>
    <name type="common">Biting midge</name>
    <dbReference type="NCBI Taxonomy" id="179676"/>
    <lineage>
        <taxon>Eukaryota</taxon>
        <taxon>Metazoa</taxon>
        <taxon>Ecdysozoa</taxon>
        <taxon>Arthropoda</taxon>
        <taxon>Hexapoda</taxon>
        <taxon>Insecta</taxon>
        <taxon>Pterygota</taxon>
        <taxon>Neoptera</taxon>
        <taxon>Endopterygota</taxon>
        <taxon>Diptera</taxon>
        <taxon>Nematocera</taxon>
        <taxon>Chironomoidea</taxon>
        <taxon>Ceratopogonidae</taxon>
        <taxon>Ceratopogoninae</taxon>
        <taxon>Culicoides</taxon>
        <taxon>Monoculicoides</taxon>
    </lineage>
</organism>
<reference evidence="2" key="1">
    <citation type="submission" date="2018-04" db="EMBL/GenBank/DDBJ databases">
        <authorList>
            <person name="Go L.Y."/>
            <person name="Mitchell J.A."/>
        </authorList>
    </citation>
    <scope>NUCLEOTIDE SEQUENCE</scope>
    <source>
        <tissue evidence="2">Whole organism</tissue>
    </source>
</reference>
<gene>
    <name evidence="2" type="primary">CSON014942</name>
</gene>
<feature type="coiled-coil region" evidence="1">
    <location>
        <begin position="29"/>
        <end position="56"/>
    </location>
</feature>
<name>A0A336KTU5_CULSO</name>
<evidence type="ECO:0000313" key="2">
    <source>
        <dbReference type="EMBL" id="SSX07568.1"/>
    </source>
</evidence>
<dbReference type="AlphaFoldDB" id="A0A336KTU5"/>
<reference evidence="3" key="2">
    <citation type="submission" date="2018-07" db="EMBL/GenBank/DDBJ databases">
        <authorList>
            <person name="Quirk P.G."/>
            <person name="Krulwich T.A."/>
        </authorList>
    </citation>
    <scope>NUCLEOTIDE SEQUENCE</scope>
</reference>
<evidence type="ECO:0000256" key="1">
    <source>
        <dbReference type="SAM" id="Coils"/>
    </source>
</evidence>